<protein>
    <recommendedName>
        <fullName evidence="2">H(+)-exporting diphosphatase</fullName>
        <ecNumber evidence="2">7.1.3.1</ecNumber>
    </recommendedName>
</protein>
<evidence type="ECO:0000313" key="11">
    <source>
        <dbReference type="Proteomes" id="UP001604336"/>
    </source>
</evidence>
<keyword evidence="9" id="KW-0472">Membrane</keyword>
<evidence type="ECO:0000256" key="9">
    <source>
        <dbReference type="ARBA" id="ARBA00023136"/>
    </source>
</evidence>
<dbReference type="InterPro" id="IPR004131">
    <property type="entry name" value="PPase-energised_H-pump"/>
</dbReference>
<accession>A0ABD1W1N5</accession>
<dbReference type="EC" id="7.1.3.1" evidence="2"/>
<keyword evidence="5" id="KW-0460">Magnesium</keyword>
<evidence type="ECO:0000256" key="2">
    <source>
        <dbReference type="ARBA" id="ARBA00013242"/>
    </source>
</evidence>
<keyword evidence="11" id="KW-1185">Reference proteome</keyword>
<evidence type="ECO:0000256" key="5">
    <source>
        <dbReference type="ARBA" id="ARBA00022842"/>
    </source>
</evidence>
<name>A0ABD1W1N5_9LAMI</name>
<comment type="caution">
    <text evidence="10">The sequence shown here is derived from an EMBL/GenBank/DDBJ whole genome shotgun (WGS) entry which is preliminary data.</text>
</comment>
<comment type="subcellular location">
    <subcellularLocation>
        <location evidence="1">Endomembrane system</location>
        <topology evidence="1">Multi-pass membrane protein</topology>
    </subcellularLocation>
</comment>
<evidence type="ECO:0000256" key="1">
    <source>
        <dbReference type="ARBA" id="ARBA00004127"/>
    </source>
</evidence>
<evidence type="ECO:0000256" key="8">
    <source>
        <dbReference type="ARBA" id="ARBA00023065"/>
    </source>
</evidence>
<gene>
    <name evidence="10" type="ORF">Adt_04393</name>
</gene>
<evidence type="ECO:0000256" key="6">
    <source>
        <dbReference type="ARBA" id="ARBA00022967"/>
    </source>
</evidence>
<dbReference type="Pfam" id="PF03030">
    <property type="entry name" value="H_PPase"/>
    <property type="match status" value="1"/>
</dbReference>
<evidence type="ECO:0000313" key="10">
    <source>
        <dbReference type="EMBL" id="KAL2543415.1"/>
    </source>
</evidence>
<proteinExistence type="predicted"/>
<dbReference type="EMBL" id="JBFOLK010000001">
    <property type="protein sequence ID" value="KAL2543415.1"/>
    <property type="molecule type" value="Genomic_DNA"/>
</dbReference>
<keyword evidence="8" id="KW-0406">Ion transport</keyword>
<evidence type="ECO:0000256" key="7">
    <source>
        <dbReference type="ARBA" id="ARBA00022989"/>
    </source>
</evidence>
<keyword evidence="3" id="KW-0813">Transport</keyword>
<dbReference type="GO" id="GO:0012505">
    <property type="term" value="C:endomembrane system"/>
    <property type="evidence" value="ECO:0007669"/>
    <property type="project" value="UniProtKB-SubCell"/>
</dbReference>
<reference evidence="11" key="1">
    <citation type="submission" date="2024-07" db="EMBL/GenBank/DDBJ databases">
        <title>Two chromosome-level genome assemblies of Korean endemic species Abeliophyllum distichum and Forsythia ovata (Oleaceae).</title>
        <authorList>
            <person name="Jang H."/>
        </authorList>
    </citation>
    <scope>NUCLEOTIDE SEQUENCE [LARGE SCALE GENOMIC DNA]</scope>
</reference>
<dbReference type="AlphaFoldDB" id="A0ABD1W1N5"/>
<dbReference type="PANTHER" id="PTHR31998">
    <property type="entry name" value="K(+)-INSENSITIVE PYROPHOSPHATE-ENERGIZED PROTON PUMP"/>
    <property type="match status" value="1"/>
</dbReference>
<keyword evidence="4" id="KW-0812">Transmembrane</keyword>
<dbReference type="GO" id="GO:0009678">
    <property type="term" value="F:diphosphate hydrolysis-driven proton transmembrane transporter activity"/>
    <property type="evidence" value="ECO:0007669"/>
    <property type="project" value="UniProtKB-EC"/>
</dbReference>
<keyword evidence="6" id="KW-1278">Translocase</keyword>
<dbReference type="Proteomes" id="UP001604336">
    <property type="component" value="Unassembled WGS sequence"/>
</dbReference>
<evidence type="ECO:0000256" key="4">
    <source>
        <dbReference type="ARBA" id="ARBA00022692"/>
    </source>
</evidence>
<organism evidence="10 11">
    <name type="scientific">Abeliophyllum distichum</name>
    <dbReference type="NCBI Taxonomy" id="126358"/>
    <lineage>
        <taxon>Eukaryota</taxon>
        <taxon>Viridiplantae</taxon>
        <taxon>Streptophyta</taxon>
        <taxon>Embryophyta</taxon>
        <taxon>Tracheophyta</taxon>
        <taxon>Spermatophyta</taxon>
        <taxon>Magnoliopsida</taxon>
        <taxon>eudicotyledons</taxon>
        <taxon>Gunneridae</taxon>
        <taxon>Pentapetalae</taxon>
        <taxon>asterids</taxon>
        <taxon>lamiids</taxon>
        <taxon>Lamiales</taxon>
        <taxon>Oleaceae</taxon>
        <taxon>Forsythieae</taxon>
        <taxon>Abeliophyllum</taxon>
    </lineage>
</organism>
<sequence length="174" mass="19517">MSESYPIKDSNKDIGEKKQKEEVASLWRRSLRFDWKTIDAADVTDVHKFTLYNSMPKLGAVYANRPDKLNEHIASFNVINFLHHNLNALLNVSMAARGMLNTIATGLAIDAYDPVSHDALGIAGMSHRICERTQALDAAGNINAILERFSSKEVGNRNDVLGFLHSKKEKRHNK</sequence>
<evidence type="ECO:0000256" key="3">
    <source>
        <dbReference type="ARBA" id="ARBA00022448"/>
    </source>
</evidence>
<keyword evidence="7" id="KW-1133">Transmembrane helix</keyword>